<keyword evidence="3" id="KW-1185">Reference proteome</keyword>
<protein>
    <recommendedName>
        <fullName evidence="4">Flagellar protein FilC</fullName>
    </recommendedName>
</protein>
<organism evidence="2 3">
    <name type="scientific">Bermanella marisrubri</name>
    <dbReference type="NCBI Taxonomy" id="207949"/>
    <lineage>
        <taxon>Bacteria</taxon>
        <taxon>Pseudomonadati</taxon>
        <taxon>Pseudomonadota</taxon>
        <taxon>Gammaproteobacteria</taxon>
        <taxon>Oceanospirillales</taxon>
        <taxon>Oceanospirillaceae</taxon>
        <taxon>Bermanella</taxon>
    </lineage>
</organism>
<dbReference type="HOGENOM" id="CLU_058363_1_0_6"/>
<sequence length="322" mass="34537">MPVLSADKNDAREALAQQEGDSTQEKSLEEVFEATENNYSLIKEDQVSLSYSMSYSYTADQRLDVDILNGQVRAFDVNASSTHNLTNNFNIDYGYANNLTVGVTLPLVSKYDSNDSISGTGLGDVSINARWQPYAYIPGEMTKTVTGSFKTKTGDSPFTTVGTSRLPTGSGYYSFSGGMSISKLIDPVMLFGSGSISYALPEKDINQVRGGALLDRVEPGVSASFSGGFAYSLSYDVSLTMSFQGSYTDKTTYVFRQSGETRNEAVSAATMSGILNMNLGLRVSPKTITNIGVGFGMTDDAPDILLSLSMPIDINGLKAKSS</sequence>
<name>Q1MXZ3_9GAMM</name>
<feature type="region of interest" description="Disordered" evidence="1">
    <location>
        <begin position="1"/>
        <end position="25"/>
    </location>
</feature>
<evidence type="ECO:0000313" key="2">
    <source>
        <dbReference type="EMBL" id="EAT10836.1"/>
    </source>
</evidence>
<dbReference type="Proteomes" id="UP000004263">
    <property type="component" value="Unassembled WGS sequence"/>
</dbReference>
<evidence type="ECO:0008006" key="4">
    <source>
        <dbReference type="Google" id="ProtNLM"/>
    </source>
</evidence>
<accession>Q1MXZ3</accession>
<proteinExistence type="predicted"/>
<reference evidence="2 3" key="1">
    <citation type="submission" date="2006-03" db="EMBL/GenBank/DDBJ databases">
        <authorList>
            <person name="Pinhassi J."/>
            <person name="Pedros-Alio C."/>
            <person name="Ferriera S."/>
            <person name="Johnson J."/>
            <person name="Kravitz S."/>
            <person name="Halpern A."/>
            <person name="Remington K."/>
            <person name="Beeson K."/>
            <person name="Tran B."/>
            <person name="Rogers Y.-H."/>
            <person name="Friedman R."/>
            <person name="Venter J.C."/>
        </authorList>
    </citation>
    <scope>NUCLEOTIDE SEQUENCE [LARGE SCALE GENOMIC DNA]</scope>
    <source>
        <strain evidence="2 3">RED65</strain>
    </source>
</reference>
<dbReference type="AlphaFoldDB" id="Q1MXZ3"/>
<dbReference type="STRING" id="207949.RED65_07084"/>
<dbReference type="OrthoDB" id="5297564at2"/>
<evidence type="ECO:0000256" key="1">
    <source>
        <dbReference type="SAM" id="MobiDB-lite"/>
    </source>
</evidence>
<evidence type="ECO:0000313" key="3">
    <source>
        <dbReference type="Proteomes" id="UP000004263"/>
    </source>
</evidence>
<dbReference type="EMBL" id="AAQH01000031">
    <property type="protein sequence ID" value="EAT10836.1"/>
    <property type="molecule type" value="Genomic_DNA"/>
</dbReference>
<gene>
    <name evidence="2" type="ORF">RED65_07084</name>
</gene>
<dbReference type="RefSeq" id="WP_007016797.1">
    <property type="nucleotide sequence ID" value="NZ_AAQH01000031.1"/>
</dbReference>
<comment type="caution">
    <text evidence="2">The sequence shown here is derived from an EMBL/GenBank/DDBJ whole genome shotgun (WGS) entry which is preliminary data.</text>
</comment>